<dbReference type="Gene3D" id="2.40.30.10">
    <property type="entry name" value="Translation factors"/>
    <property type="match status" value="2"/>
</dbReference>
<feature type="domain" description="Tr-type G" evidence="4">
    <location>
        <begin position="1"/>
        <end position="171"/>
    </location>
</feature>
<dbReference type="FunFam" id="2.40.30.10:FF:000115">
    <property type="entry name" value="Eukaryotic translation elongation factor 1 alpha"/>
    <property type="match status" value="1"/>
</dbReference>
<comment type="similarity">
    <text evidence="1">Belongs to the TRAFAC class translation factor GTPase superfamily. Classic translation factor GTPase family. EF-Tu/EF-1A subfamily.</text>
</comment>
<comment type="caution">
    <text evidence="5">The sequence shown here is derived from an EMBL/GenBank/DDBJ whole genome shotgun (WGS) entry which is preliminary data.</text>
</comment>
<dbReference type="InterPro" id="IPR004161">
    <property type="entry name" value="EFTu-like_2"/>
</dbReference>
<dbReference type="Gene3D" id="3.40.50.300">
    <property type="entry name" value="P-loop containing nucleotide triphosphate hydrolases"/>
    <property type="match status" value="1"/>
</dbReference>
<accession>A0A812UAP5</accession>
<dbReference type="InterPro" id="IPR050100">
    <property type="entry name" value="TRAFAC_GTPase_members"/>
</dbReference>
<evidence type="ECO:0000313" key="6">
    <source>
        <dbReference type="Proteomes" id="UP000604046"/>
    </source>
</evidence>
<evidence type="ECO:0000256" key="2">
    <source>
        <dbReference type="ARBA" id="ARBA00022741"/>
    </source>
</evidence>
<reference evidence="5" key="1">
    <citation type="submission" date="2021-02" db="EMBL/GenBank/DDBJ databases">
        <authorList>
            <person name="Dougan E. K."/>
            <person name="Rhodes N."/>
            <person name="Thang M."/>
            <person name="Chan C."/>
        </authorList>
    </citation>
    <scope>NUCLEOTIDE SEQUENCE</scope>
</reference>
<dbReference type="PROSITE" id="PS51722">
    <property type="entry name" value="G_TR_2"/>
    <property type="match status" value="1"/>
</dbReference>
<dbReference type="AlphaFoldDB" id="A0A812UAP5"/>
<dbReference type="Pfam" id="PF03144">
    <property type="entry name" value="GTP_EFTU_D2"/>
    <property type="match status" value="1"/>
</dbReference>
<keyword evidence="6" id="KW-1185">Reference proteome</keyword>
<name>A0A812UAP5_9DINO</name>
<dbReference type="OrthoDB" id="407705at2759"/>
<dbReference type="Proteomes" id="UP000604046">
    <property type="component" value="Unassembled WGS sequence"/>
</dbReference>
<evidence type="ECO:0000313" key="5">
    <source>
        <dbReference type="EMBL" id="CAE7561509.1"/>
    </source>
</evidence>
<dbReference type="GO" id="GO:0003924">
    <property type="term" value="F:GTPase activity"/>
    <property type="evidence" value="ECO:0007669"/>
    <property type="project" value="InterPro"/>
</dbReference>
<gene>
    <name evidence="5" type="ORF">SNAT2548_LOCUS31683</name>
</gene>
<dbReference type="PANTHER" id="PTHR23115">
    <property type="entry name" value="TRANSLATION FACTOR"/>
    <property type="match status" value="1"/>
</dbReference>
<dbReference type="InterPro" id="IPR027417">
    <property type="entry name" value="P-loop_NTPase"/>
</dbReference>
<dbReference type="EMBL" id="CAJNDS010002670">
    <property type="protein sequence ID" value="CAE7561509.1"/>
    <property type="molecule type" value="Genomic_DNA"/>
</dbReference>
<dbReference type="GO" id="GO:0005525">
    <property type="term" value="F:GTP binding"/>
    <property type="evidence" value="ECO:0007669"/>
    <property type="project" value="UniProtKB-KW"/>
</dbReference>
<dbReference type="InterPro" id="IPR009001">
    <property type="entry name" value="Transl_elong_EF1A/Init_IF2_C"/>
</dbReference>
<dbReference type="Pfam" id="PF00009">
    <property type="entry name" value="GTP_EFTU"/>
    <property type="match status" value="1"/>
</dbReference>
<dbReference type="SUPFAM" id="SSF52540">
    <property type="entry name" value="P-loop containing nucleoside triphosphate hydrolases"/>
    <property type="match status" value="1"/>
</dbReference>
<dbReference type="SUPFAM" id="SSF50447">
    <property type="entry name" value="Translation proteins"/>
    <property type="match status" value="1"/>
</dbReference>
<evidence type="ECO:0000256" key="1">
    <source>
        <dbReference type="ARBA" id="ARBA00007249"/>
    </source>
</evidence>
<dbReference type="InterPro" id="IPR000795">
    <property type="entry name" value="T_Tr_GTP-bd_dom"/>
</dbReference>
<organism evidence="5 6">
    <name type="scientific">Symbiodinium natans</name>
    <dbReference type="NCBI Taxonomy" id="878477"/>
    <lineage>
        <taxon>Eukaryota</taxon>
        <taxon>Sar</taxon>
        <taxon>Alveolata</taxon>
        <taxon>Dinophyceae</taxon>
        <taxon>Suessiales</taxon>
        <taxon>Symbiodiniaceae</taxon>
        <taxon>Symbiodinium</taxon>
    </lineage>
</organism>
<keyword evidence="3" id="KW-0342">GTP-binding</keyword>
<dbReference type="InterPro" id="IPR009000">
    <property type="entry name" value="Transl_B-barrel_sf"/>
</dbReference>
<sequence length="357" mass="39434">MDSQKEEREKGQTMVCNSKEFFTERWHYTITDLPGRRNFIKNMVKGTSAADAAILMVPADDDFAAAIQGGSPQAGGEGQTRLHARLINLLGVKQLCVCVNKMDSDPANYAKERYDEVYDKTRRMLIRMGWKKPFVEKSVPMIPISGLQGDNLIAKSEKMAWWKGQDVTTSKKETCHVETLQQVLNDAFCVPPRPTDAPMRMPIQGLFKIKGVGDVVSGRVEQGLVKPGEEVVFLPSGASGSVFTVEMHHQRQDQAVPGDVVGLNIKGLDKSKMPKAGDVMIYKKDDTLKVVKQFDAQVQIMDLTQKAGQFKPGFVPTAVVKTAQSPCTVAAIRWKMGKETKGKNVCSACSVWLVLDP</sequence>
<dbReference type="CDD" id="cd03693">
    <property type="entry name" value="EF1_alpha_II"/>
    <property type="match status" value="1"/>
</dbReference>
<evidence type="ECO:0000256" key="3">
    <source>
        <dbReference type="ARBA" id="ARBA00023134"/>
    </source>
</evidence>
<keyword evidence="2" id="KW-0547">Nucleotide-binding</keyword>
<protein>
    <recommendedName>
        <fullName evidence="4">Tr-type G domain-containing protein</fullName>
    </recommendedName>
</protein>
<evidence type="ECO:0000259" key="4">
    <source>
        <dbReference type="PROSITE" id="PS51722"/>
    </source>
</evidence>
<proteinExistence type="inferred from homology"/>
<dbReference type="SUPFAM" id="SSF50465">
    <property type="entry name" value="EF-Tu/eEF-1alpha/eIF2-gamma C-terminal domain"/>
    <property type="match status" value="1"/>
</dbReference>